<evidence type="ECO:0000256" key="3">
    <source>
        <dbReference type="ARBA" id="ARBA00022692"/>
    </source>
</evidence>
<dbReference type="GO" id="GO:0022821">
    <property type="term" value="F:solute:potassium antiporter activity"/>
    <property type="evidence" value="ECO:0007669"/>
    <property type="project" value="TreeGrafter"/>
</dbReference>
<evidence type="ECO:0000256" key="6">
    <source>
        <dbReference type="SAM" id="Phobius"/>
    </source>
</evidence>
<keyword evidence="2" id="KW-0813">Transport</keyword>
<protein>
    <submittedName>
        <fullName evidence="7">Uncharacterized protein</fullName>
    </submittedName>
</protein>
<name>A0A151RCB5_CAJCA</name>
<dbReference type="Proteomes" id="UP000075243">
    <property type="component" value="Unassembled WGS sequence"/>
</dbReference>
<proteinExistence type="predicted"/>
<reference evidence="7" key="1">
    <citation type="journal article" date="2012" name="Nat. Biotechnol.">
        <title>Draft genome sequence of pigeonpea (Cajanus cajan), an orphan legume crop of resource-poor farmers.</title>
        <authorList>
            <person name="Varshney R.K."/>
            <person name="Chen W."/>
            <person name="Li Y."/>
            <person name="Bharti A.K."/>
            <person name="Saxena R.K."/>
            <person name="Schlueter J.A."/>
            <person name="Donoghue M.T."/>
            <person name="Azam S."/>
            <person name="Fan G."/>
            <person name="Whaley A.M."/>
            <person name="Farmer A.D."/>
            <person name="Sheridan J."/>
            <person name="Iwata A."/>
            <person name="Tuteja R."/>
            <person name="Penmetsa R.V."/>
            <person name="Wu W."/>
            <person name="Upadhyaya H.D."/>
            <person name="Yang S.P."/>
            <person name="Shah T."/>
            <person name="Saxena K.B."/>
            <person name="Michael T."/>
            <person name="McCombie W.R."/>
            <person name="Yang B."/>
            <person name="Zhang G."/>
            <person name="Yang H."/>
            <person name="Wang J."/>
            <person name="Spillane C."/>
            <person name="Cook D.R."/>
            <person name="May G.D."/>
            <person name="Xu X."/>
            <person name="Jackson S.A."/>
        </authorList>
    </citation>
    <scope>NUCLEOTIDE SEQUENCE [LARGE SCALE GENOMIC DNA]</scope>
</reference>
<evidence type="ECO:0000313" key="7">
    <source>
        <dbReference type="EMBL" id="KYP40113.1"/>
    </source>
</evidence>
<feature type="transmembrane region" description="Helical" evidence="6">
    <location>
        <begin position="59"/>
        <end position="86"/>
    </location>
</feature>
<dbReference type="GO" id="GO:0009705">
    <property type="term" value="C:plant-type vacuole membrane"/>
    <property type="evidence" value="ECO:0007669"/>
    <property type="project" value="TreeGrafter"/>
</dbReference>
<organism evidence="7 8">
    <name type="scientific">Cajanus cajan</name>
    <name type="common">Pigeon pea</name>
    <name type="synonym">Cajanus indicus</name>
    <dbReference type="NCBI Taxonomy" id="3821"/>
    <lineage>
        <taxon>Eukaryota</taxon>
        <taxon>Viridiplantae</taxon>
        <taxon>Streptophyta</taxon>
        <taxon>Embryophyta</taxon>
        <taxon>Tracheophyta</taxon>
        <taxon>Spermatophyta</taxon>
        <taxon>Magnoliopsida</taxon>
        <taxon>eudicotyledons</taxon>
        <taxon>Gunneridae</taxon>
        <taxon>Pentapetalae</taxon>
        <taxon>rosids</taxon>
        <taxon>fabids</taxon>
        <taxon>Fabales</taxon>
        <taxon>Fabaceae</taxon>
        <taxon>Papilionoideae</taxon>
        <taxon>50 kb inversion clade</taxon>
        <taxon>NPAAA clade</taxon>
        <taxon>indigoferoid/millettioid clade</taxon>
        <taxon>Phaseoleae</taxon>
        <taxon>Cajanus</taxon>
    </lineage>
</organism>
<sequence>MVLNYYLFNLLGFAIIIFQLGLYQSIQKVCSPVNLTRITAVLSIPVLQSYPFMTMLSGFSLYIAICIASILNNVMIEIVSTGLLLLQNRAVEQHQRGIANGISMTAMSAFKVIGPTAGGAILTLSQKRLNASFLPGTINVQLIYAYSFLFCNLKFDILSQC</sequence>
<evidence type="ECO:0000313" key="8">
    <source>
        <dbReference type="Proteomes" id="UP000075243"/>
    </source>
</evidence>
<dbReference type="PANTHER" id="PTHR23504:SF91">
    <property type="entry name" value="MAJOR FACILITATOR SUPERFAMILY-RELATED"/>
    <property type="match status" value="1"/>
</dbReference>
<dbReference type="EMBL" id="KQ483857">
    <property type="protein sequence ID" value="KYP40113.1"/>
    <property type="molecule type" value="Genomic_DNA"/>
</dbReference>
<dbReference type="OMA" id="CMTAMSI"/>
<feature type="transmembrane region" description="Helical" evidence="6">
    <location>
        <begin position="6"/>
        <end position="23"/>
    </location>
</feature>
<keyword evidence="8" id="KW-1185">Reference proteome</keyword>
<comment type="subcellular location">
    <subcellularLocation>
        <location evidence="1">Membrane</location>
        <topology evidence="1">Multi-pass membrane protein</topology>
    </subcellularLocation>
</comment>
<keyword evidence="5 6" id="KW-0472">Membrane</keyword>
<dbReference type="InterPro" id="IPR036259">
    <property type="entry name" value="MFS_trans_sf"/>
</dbReference>
<evidence type="ECO:0000256" key="2">
    <source>
        <dbReference type="ARBA" id="ARBA00022448"/>
    </source>
</evidence>
<dbReference type="Gene3D" id="1.20.1250.20">
    <property type="entry name" value="MFS general substrate transporter like domains"/>
    <property type="match status" value="1"/>
</dbReference>
<dbReference type="GO" id="GO:0090333">
    <property type="term" value="P:regulation of stomatal closure"/>
    <property type="evidence" value="ECO:0007669"/>
    <property type="project" value="TreeGrafter"/>
</dbReference>
<gene>
    <name evidence="7" type="ORF">KK1_038568</name>
</gene>
<dbReference type="SUPFAM" id="SSF103473">
    <property type="entry name" value="MFS general substrate transporter"/>
    <property type="match status" value="1"/>
</dbReference>
<evidence type="ECO:0000256" key="5">
    <source>
        <dbReference type="ARBA" id="ARBA00023136"/>
    </source>
</evidence>
<dbReference type="GO" id="GO:0005886">
    <property type="term" value="C:plasma membrane"/>
    <property type="evidence" value="ECO:0007669"/>
    <property type="project" value="TreeGrafter"/>
</dbReference>
<evidence type="ECO:0000256" key="4">
    <source>
        <dbReference type="ARBA" id="ARBA00022989"/>
    </source>
</evidence>
<dbReference type="AlphaFoldDB" id="A0A151RCB5"/>
<keyword evidence="3 6" id="KW-0812">Transmembrane</keyword>
<dbReference type="Gramene" id="C.cajan_37416.t">
    <property type="protein sequence ID" value="C.cajan_37416.t"/>
    <property type="gene ID" value="C.cajan_37416"/>
</dbReference>
<dbReference type="PANTHER" id="PTHR23504">
    <property type="entry name" value="MAJOR FACILITATOR SUPERFAMILY DOMAIN-CONTAINING PROTEIN 10"/>
    <property type="match status" value="1"/>
</dbReference>
<keyword evidence="4 6" id="KW-1133">Transmembrane helix</keyword>
<evidence type="ECO:0000256" key="1">
    <source>
        <dbReference type="ARBA" id="ARBA00004141"/>
    </source>
</evidence>
<accession>A0A151RCB5</accession>